<feature type="compositionally biased region" description="Basic and acidic residues" evidence="1">
    <location>
        <begin position="105"/>
        <end position="117"/>
    </location>
</feature>
<accession>A0A9D4SSR7</accession>
<dbReference type="EMBL" id="JABSTV010001253">
    <property type="protein sequence ID" value="KAH7944407.1"/>
    <property type="molecule type" value="Genomic_DNA"/>
</dbReference>
<gene>
    <name evidence="2" type="ORF">HPB52_019115</name>
</gene>
<dbReference type="Proteomes" id="UP000821837">
    <property type="component" value="Unassembled WGS sequence"/>
</dbReference>
<sequence>MTAGGLMGVFVSVSWLVPVKPFHPANPRAWFLKLDATLALNGLMAQPLMQANYAILLLHRHPAHSHRMISALLCSPVTAARTTHFGGATSSTFLHRRSVRSGHRDIYSVPDHDDKVQDASTSTDLSNTRRVPSKLSAEGTSRVPAILTSSPTSRKSSRHLAGVSLRDGCYIAYPGIGRRHVPSVFTLPLQRLHQPRPSPNTTCDQYHPQSLTQLKFEHRTNYGRTCQTPLLRLKRLRTICLVRLREKPTPATPAAEADISDAYLRPIPRTPPTEGPFTKTGAPTDPPTVSPPAAFHGIPPPEFLTGDMNQEECTLNAGIPFDTAQGSSTSARHAYLPRAVHLITTHTACGMVLRAQSFRVRQLLYPCQHAGRNKMLRLALRRHLRLHHYPPTTNVSGQVDPSLDDPQVTMPTYRHPRQRCARTGKTHRSSYSAIFGRRGFTVPFRIVPRTSPASAFMHPPSTLSAGTSASRAHSQHPVRYQSAPSSRRESHLGTTTAHFHPVLRPLHFSQCRPSECT</sequence>
<feature type="compositionally biased region" description="Polar residues" evidence="1">
    <location>
        <begin position="118"/>
        <end position="130"/>
    </location>
</feature>
<comment type="caution">
    <text evidence="2">The sequence shown here is derived from an EMBL/GenBank/DDBJ whole genome shotgun (WGS) entry which is preliminary data.</text>
</comment>
<evidence type="ECO:0000313" key="2">
    <source>
        <dbReference type="EMBL" id="KAH7944407.1"/>
    </source>
</evidence>
<feature type="region of interest" description="Disordered" evidence="1">
    <location>
        <begin position="105"/>
        <end position="140"/>
    </location>
</feature>
<proteinExistence type="predicted"/>
<keyword evidence="3" id="KW-1185">Reference proteome</keyword>
<name>A0A9D4SSR7_RHISA</name>
<dbReference type="AlphaFoldDB" id="A0A9D4SSR7"/>
<protein>
    <submittedName>
        <fullName evidence="2">Uncharacterized protein</fullName>
    </submittedName>
</protein>
<evidence type="ECO:0000313" key="3">
    <source>
        <dbReference type="Proteomes" id="UP000821837"/>
    </source>
</evidence>
<evidence type="ECO:0000256" key="1">
    <source>
        <dbReference type="SAM" id="MobiDB-lite"/>
    </source>
</evidence>
<feature type="region of interest" description="Disordered" evidence="1">
    <location>
        <begin position="453"/>
        <end position="493"/>
    </location>
</feature>
<feature type="compositionally biased region" description="Polar residues" evidence="1">
    <location>
        <begin position="461"/>
        <end position="472"/>
    </location>
</feature>
<reference evidence="2" key="2">
    <citation type="submission" date="2021-09" db="EMBL/GenBank/DDBJ databases">
        <authorList>
            <person name="Jia N."/>
            <person name="Wang J."/>
            <person name="Shi W."/>
            <person name="Du L."/>
            <person name="Sun Y."/>
            <person name="Zhan W."/>
            <person name="Jiang J."/>
            <person name="Wang Q."/>
            <person name="Zhang B."/>
            <person name="Ji P."/>
            <person name="Sakyi L.B."/>
            <person name="Cui X."/>
            <person name="Yuan T."/>
            <person name="Jiang B."/>
            <person name="Yang W."/>
            <person name="Lam T.T.-Y."/>
            <person name="Chang Q."/>
            <person name="Ding S."/>
            <person name="Wang X."/>
            <person name="Zhu J."/>
            <person name="Ruan X."/>
            <person name="Zhao L."/>
            <person name="Wei J."/>
            <person name="Que T."/>
            <person name="Du C."/>
            <person name="Cheng J."/>
            <person name="Dai P."/>
            <person name="Han X."/>
            <person name="Huang E."/>
            <person name="Gao Y."/>
            <person name="Liu J."/>
            <person name="Shao H."/>
            <person name="Ye R."/>
            <person name="Li L."/>
            <person name="Wei W."/>
            <person name="Wang X."/>
            <person name="Wang C."/>
            <person name="Huo Q."/>
            <person name="Li W."/>
            <person name="Guo W."/>
            <person name="Chen H."/>
            <person name="Chen S."/>
            <person name="Zhou L."/>
            <person name="Zhou L."/>
            <person name="Ni X."/>
            <person name="Tian J."/>
            <person name="Zhou Y."/>
            <person name="Sheng Y."/>
            <person name="Liu T."/>
            <person name="Pan Y."/>
            <person name="Xia L."/>
            <person name="Li J."/>
            <person name="Zhao F."/>
            <person name="Cao W."/>
        </authorList>
    </citation>
    <scope>NUCLEOTIDE SEQUENCE</scope>
    <source>
        <strain evidence="2">Rsan-2018</strain>
        <tissue evidence="2">Larvae</tissue>
    </source>
</reference>
<reference evidence="2" key="1">
    <citation type="journal article" date="2020" name="Cell">
        <title>Large-Scale Comparative Analyses of Tick Genomes Elucidate Their Genetic Diversity and Vector Capacities.</title>
        <authorList>
            <consortium name="Tick Genome and Microbiome Consortium (TIGMIC)"/>
            <person name="Jia N."/>
            <person name="Wang J."/>
            <person name="Shi W."/>
            <person name="Du L."/>
            <person name="Sun Y."/>
            <person name="Zhan W."/>
            <person name="Jiang J.F."/>
            <person name="Wang Q."/>
            <person name="Zhang B."/>
            <person name="Ji P."/>
            <person name="Bell-Sakyi L."/>
            <person name="Cui X.M."/>
            <person name="Yuan T.T."/>
            <person name="Jiang B.G."/>
            <person name="Yang W.F."/>
            <person name="Lam T.T."/>
            <person name="Chang Q.C."/>
            <person name="Ding S.J."/>
            <person name="Wang X.J."/>
            <person name="Zhu J.G."/>
            <person name="Ruan X.D."/>
            <person name="Zhao L."/>
            <person name="Wei J.T."/>
            <person name="Ye R.Z."/>
            <person name="Que T.C."/>
            <person name="Du C.H."/>
            <person name="Zhou Y.H."/>
            <person name="Cheng J.X."/>
            <person name="Dai P.F."/>
            <person name="Guo W.B."/>
            <person name="Han X.H."/>
            <person name="Huang E.J."/>
            <person name="Li L.F."/>
            <person name="Wei W."/>
            <person name="Gao Y.C."/>
            <person name="Liu J.Z."/>
            <person name="Shao H.Z."/>
            <person name="Wang X."/>
            <person name="Wang C.C."/>
            <person name="Yang T.C."/>
            <person name="Huo Q.B."/>
            <person name="Li W."/>
            <person name="Chen H.Y."/>
            <person name="Chen S.E."/>
            <person name="Zhou L.G."/>
            <person name="Ni X.B."/>
            <person name="Tian J.H."/>
            <person name="Sheng Y."/>
            <person name="Liu T."/>
            <person name="Pan Y.S."/>
            <person name="Xia L.Y."/>
            <person name="Li J."/>
            <person name="Zhao F."/>
            <person name="Cao W.C."/>
        </authorList>
    </citation>
    <scope>NUCLEOTIDE SEQUENCE</scope>
    <source>
        <strain evidence="2">Rsan-2018</strain>
    </source>
</reference>
<organism evidence="2 3">
    <name type="scientific">Rhipicephalus sanguineus</name>
    <name type="common">Brown dog tick</name>
    <name type="synonym">Ixodes sanguineus</name>
    <dbReference type="NCBI Taxonomy" id="34632"/>
    <lineage>
        <taxon>Eukaryota</taxon>
        <taxon>Metazoa</taxon>
        <taxon>Ecdysozoa</taxon>
        <taxon>Arthropoda</taxon>
        <taxon>Chelicerata</taxon>
        <taxon>Arachnida</taxon>
        <taxon>Acari</taxon>
        <taxon>Parasitiformes</taxon>
        <taxon>Ixodida</taxon>
        <taxon>Ixodoidea</taxon>
        <taxon>Ixodidae</taxon>
        <taxon>Rhipicephalinae</taxon>
        <taxon>Rhipicephalus</taxon>
        <taxon>Rhipicephalus</taxon>
    </lineage>
</organism>